<keyword evidence="2" id="KW-0732">Signal</keyword>
<dbReference type="Gene3D" id="3.40.50.1980">
    <property type="entry name" value="Nitrogenase molybdenum iron protein domain"/>
    <property type="match status" value="2"/>
</dbReference>
<dbReference type="GO" id="GO:0030001">
    <property type="term" value="P:metal ion transport"/>
    <property type="evidence" value="ECO:0007669"/>
    <property type="project" value="InterPro"/>
</dbReference>
<dbReference type="InterPro" id="IPR050492">
    <property type="entry name" value="Bact_metal-bind_prot9"/>
</dbReference>
<dbReference type="InterPro" id="IPR006129">
    <property type="entry name" value="AdhesinB"/>
</dbReference>
<accession>A0A1W1EKI2</accession>
<dbReference type="PRINTS" id="PR00691">
    <property type="entry name" value="ADHESINB"/>
</dbReference>
<proteinExistence type="predicted"/>
<dbReference type="GO" id="GO:0007155">
    <property type="term" value="P:cell adhesion"/>
    <property type="evidence" value="ECO:0007669"/>
    <property type="project" value="InterPro"/>
</dbReference>
<name>A0A1W1EKI2_9ZZZZ</name>
<organism evidence="3">
    <name type="scientific">hydrothermal vent metagenome</name>
    <dbReference type="NCBI Taxonomy" id="652676"/>
    <lineage>
        <taxon>unclassified sequences</taxon>
        <taxon>metagenomes</taxon>
        <taxon>ecological metagenomes</taxon>
    </lineage>
</organism>
<evidence type="ECO:0000313" key="3">
    <source>
        <dbReference type="EMBL" id="SHO81316.1"/>
    </source>
</evidence>
<dbReference type="InterPro" id="IPR006127">
    <property type="entry name" value="ZnuA-like"/>
</dbReference>
<gene>
    <name evidence="3" type="ORF">MNB_SV-15-882</name>
</gene>
<dbReference type="PRINTS" id="PR00690">
    <property type="entry name" value="ADHESNFAMILY"/>
</dbReference>
<keyword evidence="1" id="KW-0813">Transport</keyword>
<protein>
    <submittedName>
        <fullName evidence="3">Zinc ABC transporter, periplasmic-binding protein ZnuA</fullName>
    </submittedName>
</protein>
<evidence type="ECO:0000256" key="2">
    <source>
        <dbReference type="ARBA" id="ARBA00022729"/>
    </source>
</evidence>
<reference evidence="3" key="1">
    <citation type="submission" date="2016-10" db="EMBL/GenBank/DDBJ databases">
        <authorList>
            <person name="de Groot N.N."/>
        </authorList>
    </citation>
    <scope>NUCLEOTIDE SEQUENCE</scope>
</reference>
<dbReference type="AlphaFoldDB" id="A0A1W1EKI2"/>
<dbReference type="GO" id="GO:0046872">
    <property type="term" value="F:metal ion binding"/>
    <property type="evidence" value="ECO:0007669"/>
    <property type="project" value="InterPro"/>
</dbReference>
<sequence length="292" mass="33128">MKIIFILLITISALFSKLNVAVAYPYIGDITKKIAKNRVNIIYLSKGNWDPHFVVPKPSLISSLRDADILIINGASLEAGWLSPIVNGANNSKIARNSNGYLELSNYIKLQDVPRRVDRSMGHIHAEGNPHFILDPHNVIKIAKVIALKLSIQDNANKSFYMSNYNKFKSYWNSKLKGYDKRMKKCKGMRVVEYHELFNYFLRRYGITSIDNLEPLPGVKPNPKHTIKVIKDIKQNGVKLILQDVYHEHKTAKFIANKSGAKVAVLPHDIGAIRGVNSLEKFYNTLVSRVCR</sequence>
<dbReference type="EMBL" id="FRYL01000038">
    <property type="protein sequence ID" value="SHO81316.1"/>
    <property type="molecule type" value="Genomic_DNA"/>
</dbReference>
<dbReference type="InterPro" id="IPR006128">
    <property type="entry name" value="Lipoprotein_PsaA-like"/>
</dbReference>
<dbReference type="Pfam" id="PF01297">
    <property type="entry name" value="ZnuA"/>
    <property type="match status" value="1"/>
</dbReference>
<dbReference type="PANTHER" id="PTHR42953:SF2">
    <property type="entry name" value="ADHESION PROTEIN"/>
    <property type="match status" value="1"/>
</dbReference>
<dbReference type="SUPFAM" id="SSF53807">
    <property type="entry name" value="Helical backbone' metal receptor"/>
    <property type="match status" value="1"/>
</dbReference>
<evidence type="ECO:0000256" key="1">
    <source>
        <dbReference type="ARBA" id="ARBA00022448"/>
    </source>
</evidence>
<dbReference type="PANTHER" id="PTHR42953">
    <property type="entry name" value="HIGH-AFFINITY ZINC UPTAKE SYSTEM PROTEIN ZNUA-RELATED"/>
    <property type="match status" value="1"/>
</dbReference>